<evidence type="ECO:0000313" key="3">
    <source>
        <dbReference type="Proteomes" id="UP000631114"/>
    </source>
</evidence>
<name>A0A835H0H3_9MAGN</name>
<dbReference type="Proteomes" id="UP000631114">
    <property type="component" value="Unassembled WGS sequence"/>
</dbReference>
<proteinExistence type="predicted"/>
<comment type="caution">
    <text evidence="2">The sequence shown here is derived from an EMBL/GenBank/DDBJ whole genome shotgun (WGS) entry which is preliminary data.</text>
</comment>
<dbReference type="EMBL" id="JADFTS010000009">
    <property type="protein sequence ID" value="KAF9588493.1"/>
    <property type="molecule type" value="Genomic_DNA"/>
</dbReference>
<evidence type="ECO:0000313" key="2">
    <source>
        <dbReference type="EMBL" id="KAF9588493.1"/>
    </source>
</evidence>
<dbReference type="Gene3D" id="3.40.50.2000">
    <property type="entry name" value="Glycogen Phosphorylase B"/>
    <property type="match status" value="1"/>
</dbReference>
<feature type="region of interest" description="Disordered" evidence="1">
    <location>
        <begin position="171"/>
        <end position="191"/>
    </location>
</feature>
<sequence>QTSTLRNEIGVETTTSSPCLEIELFKEAPTNGVRSIWENTIVIKDLTTEQEHPVVITEQGPIVVYQAQSGTITDEVLVPVLIDSVVEDLQGRKYIQDKDNHSLIDEDFDTVDESGTVSETDHFSDDQGVEEGLVVVIEVTPPRGMEIDRNVKRDEVEGLVRELMEGTEMKKKSMGWKKGAEEATKPGDLAM</sequence>
<gene>
    <name evidence="2" type="ORF">IFM89_011693</name>
</gene>
<dbReference type="OrthoDB" id="1927969at2759"/>
<feature type="non-terminal residue" evidence="2">
    <location>
        <position position="191"/>
    </location>
</feature>
<dbReference type="AlphaFoldDB" id="A0A835H0H3"/>
<evidence type="ECO:0000256" key="1">
    <source>
        <dbReference type="SAM" id="MobiDB-lite"/>
    </source>
</evidence>
<protein>
    <submittedName>
        <fullName evidence="2">Uncharacterized protein</fullName>
    </submittedName>
</protein>
<organism evidence="2 3">
    <name type="scientific">Coptis chinensis</name>
    <dbReference type="NCBI Taxonomy" id="261450"/>
    <lineage>
        <taxon>Eukaryota</taxon>
        <taxon>Viridiplantae</taxon>
        <taxon>Streptophyta</taxon>
        <taxon>Embryophyta</taxon>
        <taxon>Tracheophyta</taxon>
        <taxon>Spermatophyta</taxon>
        <taxon>Magnoliopsida</taxon>
        <taxon>Ranunculales</taxon>
        <taxon>Ranunculaceae</taxon>
        <taxon>Coptidoideae</taxon>
        <taxon>Coptis</taxon>
    </lineage>
</organism>
<accession>A0A835H0H3</accession>
<reference evidence="2 3" key="1">
    <citation type="submission" date="2020-10" db="EMBL/GenBank/DDBJ databases">
        <title>The Coptis chinensis genome and diversification of protoberbering-type alkaloids.</title>
        <authorList>
            <person name="Wang B."/>
            <person name="Shu S."/>
            <person name="Song C."/>
            <person name="Liu Y."/>
        </authorList>
    </citation>
    <scope>NUCLEOTIDE SEQUENCE [LARGE SCALE GENOMIC DNA]</scope>
    <source>
        <strain evidence="2">HL-2020</strain>
        <tissue evidence="2">Leaf</tissue>
    </source>
</reference>
<keyword evidence="3" id="KW-1185">Reference proteome</keyword>